<dbReference type="InterPro" id="IPR042197">
    <property type="entry name" value="Apaf_helical"/>
</dbReference>
<keyword evidence="5" id="KW-0611">Plant defense</keyword>
<dbReference type="InterPro" id="IPR002182">
    <property type="entry name" value="NB-ARC"/>
</dbReference>
<sequence length="1143" mass="128852">MSLPAIGIIGAINECVTLFQWAKSAISSLHSRWSGSQEQSLQDGVLLLESGLQRLRDTLPAMYDLIDEAEWRSHEKSVAKLLPNLKDAVYEAEDLLDEFKWYEMKVQVEVIASQSSFIEFFDTVIQGSFNKLNDVQLRLDHLSRQLENMGLCGVTQHFDKSVRPETTSLPNETKIFGRDEELEQVLGFLNVPTNSKRKRATSSTNASTSASASDQVSNESRISSIPVLSIVGIGGVGKTTLAQHISNHQRVKSHFELIIWVCVSDDFDVKRLAKEVIQSCNGKEATSDNLDALQRALSNHVDKRRLLIVLDDMWDDALKENGQCWKRFCAPFRSVQEGSVMLVTTRCPTVDEGVRTMDPVILEGLEDDVFWNFFKLCAFRSESSYRNPELECIGRKILPKLKGSPLAAKTLGRMLSTDLQASHWNSILQSELWELSQEETDILPALRLSFMYLPFHLKQCFSFCAVYPKDYKFEEGSLAEIWRAEGFVHPQGGATILSTSLQYFEDLVTRSFFQNVVGGYVIHDLMHDMVQKVSEDDCFILRNKSDFDKVPQNVRHLYILPSSEFDDSNLLRLCKYTKLRTLICKINLGKGTCFVMDHWCTKLTRMRVMSCAFTNELPDSIGNWKHLRYLEISGTCNLKRIPSSFCWLYNMQILYAKKCKIQSLPTDFDKLTSLQKIGSNGLTIDAANQEGLGIMSIKNLNQIREYLVINNLGILSEDHAAEAKLKDKKCLERLILNMRVALRSAEFYIHNNDTEVLEGLQPPISLKGLFVKNYVGVSLPSWFQPQNLPSLTSLGFEGFVGMKSISFPMISQTINLNETHAIGTFLSLTNITIEKCENLSSLEDFLQPSYLPGIKNIEIKDCKMLASVPTEFFGGFHFLEELRIADCPNMRLQRLVSPSLKELNLLRSSIFCNIDCCSLTSFHCQCDFATSIQLQTWSLPALKRLEIECKSLTSIGGSPSLSISTGTGNIRALSSLTFLEVTWCEKLLTLDGILTQEYLPAIERIDVGFSYELLSLPVERFVGFPHLKHLVVINCPSLNWQRGLVLPSYLQRLSLRNCGDISPYVPSCLQNLTSLISLSIGGCQGITSIPGDIWRGNLASLEELRIWECPNLVSFGGAEAVAYIKKVQIYKCPKLKEADQIVR</sequence>
<organism evidence="12 13">
    <name type="scientific">Triticum turgidum subsp. durum</name>
    <name type="common">Durum wheat</name>
    <name type="synonym">Triticum durum</name>
    <dbReference type="NCBI Taxonomy" id="4567"/>
    <lineage>
        <taxon>Eukaryota</taxon>
        <taxon>Viridiplantae</taxon>
        <taxon>Streptophyta</taxon>
        <taxon>Embryophyta</taxon>
        <taxon>Tracheophyta</taxon>
        <taxon>Spermatophyta</taxon>
        <taxon>Magnoliopsida</taxon>
        <taxon>Liliopsida</taxon>
        <taxon>Poales</taxon>
        <taxon>Poaceae</taxon>
        <taxon>BOP clade</taxon>
        <taxon>Pooideae</taxon>
        <taxon>Triticodae</taxon>
        <taxon>Triticeae</taxon>
        <taxon>Triticinae</taxon>
        <taxon>Triticum</taxon>
    </lineage>
</organism>
<dbReference type="Pfam" id="PF23559">
    <property type="entry name" value="WHD_DRP"/>
    <property type="match status" value="1"/>
</dbReference>
<feature type="compositionally biased region" description="Low complexity" evidence="7">
    <location>
        <begin position="201"/>
        <end position="213"/>
    </location>
</feature>
<dbReference type="PRINTS" id="PR00364">
    <property type="entry name" value="DISEASERSIST"/>
</dbReference>
<evidence type="ECO:0000256" key="1">
    <source>
        <dbReference type="ARBA" id="ARBA00008894"/>
    </source>
</evidence>
<keyword evidence="3" id="KW-0677">Repeat</keyword>
<keyword evidence="6" id="KW-0067">ATP-binding</keyword>
<evidence type="ECO:0000256" key="3">
    <source>
        <dbReference type="ARBA" id="ARBA00022737"/>
    </source>
</evidence>
<evidence type="ECO:0000259" key="10">
    <source>
        <dbReference type="Pfam" id="PF23559"/>
    </source>
</evidence>
<dbReference type="InterPro" id="IPR036388">
    <property type="entry name" value="WH-like_DNA-bd_sf"/>
</dbReference>
<dbReference type="InterPro" id="IPR032675">
    <property type="entry name" value="LRR_dom_sf"/>
</dbReference>
<dbReference type="InterPro" id="IPR027417">
    <property type="entry name" value="P-loop_NTPase"/>
</dbReference>
<protein>
    <submittedName>
        <fullName evidence="12">Uncharacterized protein</fullName>
    </submittedName>
</protein>
<dbReference type="GO" id="GO:0043531">
    <property type="term" value="F:ADP binding"/>
    <property type="evidence" value="ECO:0007669"/>
    <property type="project" value="InterPro"/>
</dbReference>
<dbReference type="AlphaFoldDB" id="A0A9R1RVC3"/>
<keyword evidence="4" id="KW-0547">Nucleotide-binding</keyword>
<dbReference type="GO" id="GO:0006952">
    <property type="term" value="P:defense response"/>
    <property type="evidence" value="ECO:0007669"/>
    <property type="project" value="UniProtKB-KW"/>
</dbReference>
<name>A0A9R1RVC3_TRITD</name>
<dbReference type="Gene3D" id="1.10.10.10">
    <property type="entry name" value="Winged helix-like DNA-binding domain superfamily/Winged helix DNA-binding domain"/>
    <property type="match status" value="1"/>
</dbReference>
<dbReference type="Gene3D" id="1.20.5.4130">
    <property type="match status" value="1"/>
</dbReference>
<dbReference type="Pfam" id="PF18052">
    <property type="entry name" value="Rx_N"/>
    <property type="match status" value="1"/>
</dbReference>
<proteinExistence type="inferred from homology"/>
<evidence type="ECO:0000256" key="7">
    <source>
        <dbReference type="SAM" id="MobiDB-lite"/>
    </source>
</evidence>
<dbReference type="PANTHER" id="PTHR36766">
    <property type="entry name" value="PLANT BROAD-SPECTRUM MILDEW RESISTANCE PROTEIN RPW8"/>
    <property type="match status" value="1"/>
</dbReference>
<keyword evidence="13" id="KW-1185">Reference proteome</keyword>
<feature type="domain" description="Disease resistance protein winged helix" evidence="10">
    <location>
        <begin position="466"/>
        <end position="530"/>
    </location>
</feature>
<evidence type="ECO:0000256" key="6">
    <source>
        <dbReference type="ARBA" id="ARBA00022840"/>
    </source>
</evidence>
<dbReference type="InterPro" id="IPR056789">
    <property type="entry name" value="LRR_R13L1-DRL21"/>
</dbReference>
<dbReference type="PANTHER" id="PTHR36766:SF40">
    <property type="entry name" value="DISEASE RESISTANCE PROTEIN RGA3"/>
    <property type="match status" value="1"/>
</dbReference>
<dbReference type="GO" id="GO:0005524">
    <property type="term" value="F:ATP binding"/>
    <property type="evidence" value="ECO:0007669"/>
    <property type="project" value="UniProtKB-KW"/>
</dbReference>
<feature type="region of interest" description="Disordered" evidence="7">
    <location>
        <begin position="196"/>
        <end position="217"/>
    </location>
</feature>
<evidence type="ECO:0000259" key="11">
    <source>
        <dbReference type="Pfam" id="PF25019"/>
    </source>
</evidence>
<dbReference type="Gene3D" id="3.40.50.300">
    <property type="entry name" value="P-loop containing nucleotide triphosphate hydrolases"/>
    <property type="match status" value="1"/>
</dbReference>
<evidence type="ECO:0000313" key="13">
    <source>
        <dbReference type="Proteomes" id="UP000324705"/>
    </source>
</evidence>
<feature type="domain" description="Disease resistance N-terminal" evidence="9">
    <location>
        <begin position="48"/>
        <end position="103"/>
    </location>
</feature>
<evidence type="ECO:0000256" key="2">
    <source>
        <dbReference type="ARBA" id="ARBA00022614"/>
    </source>
</evidence>
<dbReference type="SUPFAM" id="SSF52540">
    <property type="entry name" value="P-loop containing nucleoside triphosphate hydrolases"/>
    <property type="match status" value="1"/>
</dbReference>
<evidence type="ECO:0000313" key="12">
    <source>
        <dbReference type="EMBL" id="VAH55134.1"/>
    </source>
</evidence>
<dbReference type="Proteomes" id="UP000324705">
    <property type="component" value="Chromosome 2B"/>
</dbReference>
<keyword evidence="2" id="KW-0433">Leucine-rich repeat</keyword>
<feature type="domain" description="R13L1/DRL21-like LRR repeat region" evidence="11">
    <location>
        <begin position="695"/>
        <end position="810"/>
    </location>
</feature>
<accession>A0A9R1RVC3</accession>
<evidence type="ECO:0000256" key="5">
    <source>
        <dbReference type="ARBA" id="ARBA00022821"/>
    </source>
</evidence>
<dbReference type="EMBL" id="LT934114">
    <property type="protein sequence ID" value="VAH55134.1"/>
    <property type="molecule type" value="Genomic_DNA"/>
</dbReference>
<dbReference type="InterPro" id="IPR041118">
    <property type="entry name" value="Rx_N"/>
</dbReference>
<dbReference type="InterPro" id="IPR058922">
    <property type="entry name" value="WHD_DRP"/>
</dbReference>
<evidence type="ECO:0000259" key="9">
    <source>
        <dbReference type="Pfam" id="PF18052"/>
    </source>
</evidence>
<reference evidence="12 13" key="1">
    <citation type="submission" date="2017-09" db="EMBL/GenBank/DDBJ databases">
        <authorList>
            <consortium name="International Durum Wheat Genome Sequencing Consortium (IDWGSC)"/>
            <person name="Milanesi L."/>
        </authorList>
    </citation>
    <scope>NUCLEOTIDE SEQUENCE [LARGE SCALE GENOMIC DNA]</scope>
    <source>
        <strain evidence="13">cv. Svevo</strain>
    </source>
</reference>
<dbReference type="Gene3D" id="1.10.8.430">
    <property type="entry name" value="Helical domain of apoptotic protease-activating factors"/>
    <property type="match status" value="1"/>
</dbReference>
<evidence type="ECO:0000259" key="8">
    <source>
        <dbReference type="Pfam" id="PF00931"/>
    </source>
</evidence>
<dbReference type="Pfam" id="PF25019">
    <property type="entry name" value="LRR_R13L1-DRL21"/>
    <property type="match status" value="1"/>
</dbReference>
<comment type="similarity">
    <text evidence="1">Belongs to the disease resistance NB-LRR family.</text>
</comment>
<dbReference type="Pfam" id="PF00931">
    <property type="entry name" value="NB-ARC"/>
    <property type="match status" value="1"/>
</dbReference>
<gene>
    <name evidence="12" type="ORF">TRITD_2Bv1G266280</name>
</gene>
<dbReference type="GO" id="GO:0051707">
    <property type="term" value="P:response to other organism"/>
    <property type="evidence" value="ECO:0007669"/>
    <property type="project" value="UniProtKB-ARBA"/>
</dbReference>
<evidence type="ECO:0000256" key="4">
    <source>
        <dbReference type="ARBA" id="ARBA00022741"/>
    </source>
</evidence>
<dbReference type="SUPFAM" id="SSF52058">
    <property type="entry name" value="L domain-like"/>
    <property type="match status" value="2"/>
</dbReference>
<dbReference type="Gramene" id="TRITD2Bv1G266280.27">
    <property type="protein sequence ID" value="TRITD2Bv1G266280.27"/>
    <property type="gene ID" value="TRITD2Bv1G266280"/>
</dbReference>
<dbReference type="Gene3D" id="3.80.10.10">
    <property type="entry name" value="Ribonuclease Inhibitor"/>
    <property type="match status" value="3"/>
</dbReference>
<feature type="domain" description="NB-ARC" evidence="8">
    <location>
        <begin position="224"/>
        <end position="382"/>
    </location>
</feature>